<keyword evidence="2" id="KW-0539">Nucleus</keyword>
<accession>A0A1N6LY01</accession>
<dbReference type="OrthoDB" id="342531at2759"/>
<evidence type="ECO:0000256" key="2">
    <source>
        <dbReference type="ARBA" id="ARBA00023242"/>
    </source>
</evidence>
<organism evidence="3 4">
    <name type="scientific">Babesia microti (strain RI)</name>
    <dbReference type="NCBI Taxonomy" id="1133968"/>
    <lineage>
        <taxon>Eukaryota</taxon>
        <taxon>Sar</taxon>
        <taxon>Alveolata</taxon>
        <taxon>Apicomplexa</taxon>
        <taxon>Aconoidasida</taxon>
        <taxon>Piroplasmida</taxon>
        <taxon>Babesiidae</taxon>
        <taxon>Babesia</taxon>
    </lineage>
</organism>
<dbReference type="RefSeq" id="XP_021337819.1">
    <property type="nucleotide sequence ID" value="XM_021482619.1"/>
</dbReference>
<dbReference type="EMBL" id="LN871599">
    <property type="protein sequence ID" value="SIO73756.1"/>
    <property type="molecule type" value="Genomic_DNA"/>
</dbReference>
<dbReference type="KEGG" id="bmic:BmR1_04g07625"/>
<evidence type="ECO:0000313" key="4">
    <source>
        <dbReference type="Proteomes" id="UP000002899"/>
    </source>
</evidence>
<dbReference type="GO" id="GO:0003677">
    <property type="term" value="F:DNA binding"/>
    <property type="evidence" value="ECO:0007669"/>
    <property type="project" value="InterPro"/>
</dbReference>
<dbReference type="Pfam" id="PF04931">
    <property type="entry name" value="DNA_pol_phi"/>
    <property type="match status" value="1"/>
</dbReference>
<dbReference type="AlphaFoldDB" id="A0A1N6LY01"/>
<reference evidence="3 4" key="1">
    <citation type="journal article" date="2012" name="Nucleic Acids Res.">
        <title>Sequencing of the smallest Apicomplexan genome from the human pathogen Babesia microti.</title>
        <authorList>
            <person name="Cornillot E."/>
            <person name="Hadj-Kaddour K."/>
            <person name="Dassouli A."/>
            <person name="Noel B."/>
            <person name="Ranwez V."/>
            <person name="Vacherie B."/>
            <person name="Augagneur Y."/>
            <person name="Bres V."/>
            <person name="Duclos A."/>
            <person name="Randazzo S."/>
            <person name="Carcy B."/>
            <person name="Debierre-Grockiego F."/>
            <person name="Delbecq S."/>
            <person name="Moubri-Menage K."/>
            <person name="Shams-Eldin H."/>
            <person name="Usmani-Brown S."/>
            <person name="Bringaud F."/>
            <person name="Wincker P."/>
            <person name="Vivares C.P."/>
            <person name="Schwarz R.T."/>
            <person name="Schetters T.P."/>
            <person name="Krause P.J."/>
            <person name="Gorenflot A."/>
            <person name="Berry V."/>
            <person name="Barbe V."/>
            <person name="Ben Mamoun C."/>
        </authorList>
    </citation>
    <scope>NUCLEOTIDE SEQUENCE [LARGE SCALE GENOMIC DNA]</scope>
    <source>
        <strain evidence="3 4">RI</strain>
    </source>
</reference>
<name>A0A1N6LY01_BABMR</name>
<dbReference type="InterPro" id="IPR007015">
    <property type="entry name" value="DNA_pol_V/MYBBP1A"/>
</dbReference>
<dbReference type="GeneID" id="24426166"/>
<protein>
    <submittedName>
        <fullName evidence="3">Uncharacterized protein</fullName>
    </submittedName>
</protein>
<evidence type="ECO:0000313" key="3">
    <source>
        <dbReference type="EMBL" id="SIO73756.1"/>
    </source>
</evidence>
<reference evidence="3 4" key="3">
    <citation type="journal article" date="2016" name="Sci. Rep.">
        <title>Genome-wide diversity and gene expression profiling of Babesia microti isolates identify polymorphic genes that mediate host-pathogen interactions.</title>
        <authorList>
            <person name="Silva J.C."/>
            <person name="Cornillot E."/>
            <person name="McCracken C."/>
            <person name="Usmani-Brown S."/>
            <person name="Dwivedi A."/>
            <person name="Ifeonu O.O."/>
            <person name="Crabtree J."/>
            <person name="Gotia H.T."/>
            <person name="Virji A.Z."/>
            <person name="Reynes C."/>
            <person name="Colinge J."/>
            <person name="Kumar V."/>
            <person name="Lawres L."/>
            <person name="Pazzi J.E."/>
            <person name="Pablo J.V."/>
            <person name="Hung C."/>
            <person name="Brancato J."/>
            <person name="Kumari P."/>
            <person name="Orvis J."/>
            <person name="Tretina K."/>
            <person name="Chibucos M."/>
            <person name="Ott S."/>
            <person name="Sadzewicz L."/>
            <person name="Sengamalay N."/>
            <person name="Shetty A.C."/>
            <person name="Su Q."/>
            <person name="Tallon L."/>
            <person name="Fraser C.M."/>
            <person name="Frutos R."/>
            <person name="Molina D.M."/>
            <person name="Krause P.J."/>
            <person name="Ben Mamoun C."/>
        </authorList>
    </citation>
    <scope>NUCLEOTIDE SEQUENCE [LARGE SCALE GENOMIC DNA]</scope>
    <source>
        <strain evidence="3 4">RI</strain>
    </source>
</reference>
<dbReference type="PANTHER" id="PTHR13213:SF2">
    <property type="entry name" value="MYB-BINDING PROTEIN 1A"/>
    <property type="match status" value="1"/>
</dbReference>
<dbReference type="GO" id="GO:0005730">
    <property type="term" value="C:nucleolus"/>
    <property type="evidence" value="ECO:0007669"/>
    <property type="project" value="InterPro"/>
</dbReference>
<dbReference type="PANTHER" id="PTHR13213">
    <property type="entry name" value="MYB-BINDING PROTEIN 1A FAMILY MEMBER"/>
    <property type="match status" value="1"/>
</dbReference>
<dbReference type="GO" id="GO:0006355">
    <property type="term" value="P:regulation of DNA-templated transcription"/>
    <property type="evidence" value="ECO:0007669"/>
    <property type="project" value="InterPro"/>
</dbReference>
<keyword evidence="4" id="KW-1185">Reference proteome</keyword>
<reference evidence="3 4" key="2">
    <citation type="journal article" date="2013" name="PLoS ONE">
        <title>Whole genome mapping and re-organization of the nuclear and mitochondrial genomes of Babesia microti isolates.</title>
        <authorList>
            <person name="Cornillot E."/>
            <person name="Dassouli A."/>
            <person name="Garg A."/>
            <person name="Pachikara N."/>
            <person name="Randazzo S."/>
            <person name="Depoix D."/>
            <person name="Carcy B."/>
            <person name="Delbecq S."/>
            <person name="Frutos R."/>
            <person name="Silva J.C."/>
            <person name="Sutton R."/>
            <person name="Krause P.J."/>
            <person name="Mamoun C.B."/>
        </authorList>
    </citation>
    <scope>NUCLEOTIDE SEQUENCE [LARGE SCALE GENOMIC DNA]</scope>
    <source>
        <strain evidence="3 4">RI</strain>
    </source>
</reference>
<evidence type="ECO:0000256" key="1">
    <source>
        <dbReference type="ARBA" id="ARBA00004123"/>
    </source>
</evidence>
<proteinExistence type="predicted"/>
<dbReference type="Proteomes" id="UP000002899">
    <property type="component" value="Chromosome IV"/>
</dbReference>
<sequence length="845" mass="97260">MVNSQLLKDLEILAGNDVDSRSKAIADIIEIVSKNKIDNVVCTKYKNSLCKNNEVLNYLLNRLIRGISSGRHSARIGFAICLSLTIKKWQILLFPDEILKVFFKFTDVNKNDSKREVKDSMLGMIWGSFAFHQGDMIRLMSDERISELIERLAQVCFKRPPFTQCASLVLFLIARDSSKINYIPKDFEDLQTEILIARENHFELKSNDLWERIKLNLLKVSNLYPLIPISWFAAFEYLNNPDEFFNLWYLFSSEIFTKYQSNEITFIAILFSPVILLLSIEKPNGIYNFFKNGLDFIKYLACPKGTLMEVSQSSLNTISSILGKMEHSNEILNSFITLSTLLGHRLISSINISFSSFDILEYIYAADVDNRLYKLFLSIEDSITFSVPINEIIQRVDFFMWFANYSKRYSFNIVSIISKQTIKLYGKNALIYAKVLNRLLSSKKFELFKDEINYYQSEALHSCFMVSEWYNSCISDSKIMKGISKVLLKAQNHEKSDKLLSKLALKLVMCSGSSPEIGLAHTIGFIIWNEKSIYLPKSLLYELVDPDLNLLEYFKTTHHVEEDVVLDEYGITSILMRDDPFVKKLRSSTPSKWSFEHIERRMTCLEMLRIYINSWIKADNKTGILNQKITLEIIISLFGAFVKSFLKDYSSNTNNLKSFSDKLQNVIMQIVKLLKFNHPRQYRIKISQKRIFELCNTSKMDKNSTSKVLNLGIKLLRILDEYNKDKNVKIGGINLVNKCISHRSYGGSALLLLATNLPRVFTNFDLDKARVPTLAGLALEAATKASKNRNVDRADFMPQLNSVLEYLRKKYVSSSVPNCIDKGLRKFSRSINPNNSMLEGANVKF</sequence>
<dbReference type="VEuPathDB" id="PiroplasmaDB:BmR1_04g07625"/>
<comment type="subcellular location">
    <subcellularLocation>
        <location evidence="1">Nucleus</location>
    </subcellularLocation>
</comment>